<evidence type="ECO:0000256" key="1">
    <source>
        <dbReference type="SAM" id="Phobius"/>
    </source>
</evidence>
<proteinExistence type="predicted"/>
<keyword evidence="1" id="KW-1133">Transmembrane helix</keyword>
<organism evidence="2 3">
    <name type="scientific">Vibrio kanaloae</name>
    <dbReference type="NCBI Taxonomy" id="170673"/>
    <lineage>
        <taxon>Bacteria</taxon>
        <taxon>Pseudomonadati</taxon>
        <taxon>Pseudomonadota</taxon>
        <taxon>Gammaproteobacteria</taxon>
        <taxon>Vibrionales</taxon>
        <taxon>Vibrionaceae</taxon>
        <taxon>Vibrio</taxon>
    </lineage>
</organism>
<protein>
    <submittedName>
        <fullName evidence="2">DUF2628 domain-containing protein</fullName>
    </submittedName>
</protein>
<evidence type="ECO:0000313" key="3">
    <source>
        <dbReference type="Proteomes" id="UP000307574"/>
    </source>
</evidence>
<keyword evidence="1" id="KW-0472">Membrane</keyword>
<dbReference type="AlphaFoldDB" id="A0A4U1YYA3"/>
<feature type="transmembrane region" description="Helical" evidence="1">
    <location>
        <begin position="52"/>
        <end position="72"/>
    </location>
</feature>
<sequence length="218" mass="25411">MESNMCEIDSLEISDKWKRRFHLLKKFGADELSHAMILKSEAYRQSSFKERLSFSMVSNFPAFFGGFLYYFYKSMHLKGFVILSFSMLWVTALSNIEFFSGVVIPDAVFWALSACLCSQWANYDLYRKTFHDEVLWDWVPVRWRNKSSVMWFLALSVTVWGGSIYYAMTHTYSTYAAYDEPKAVSVPCGSFVMYATQEEVDNYGREVICHQLELEGTL</sequence>
<accession>A0A4U1YYA3</accession>
<dbReference type="RefSeq" id="WP_136981286.1">
    <property type="nucleotide sequence ID" value="NZ_JBFRRD010000096.1"/>
</dbReference>
<feature type="transmembrane region" description="Helical" evidence="1">
    <location>
        <begin position="79"/>
        <end position="96"/>
    </location>
</feature>
<dbReference type="Proteomes" id="UP000307574">
    <property type="component" value="Unassembled WGS sequence"/>
</dbReference>
<gene>
    <name evidence="2" type="ORF">FCV50_20805</name>
</gene>
<dbReference type="EMBL" id="SYUV01000082">
    <property type="protein sequence ID" value="TKF26655.1"/>
    <property type="molecule type" value="Genomic_DNA"/>
</dbReference>
<keyword evidence="1" id="KW-0812">Transmembrane</keyword>
<comment type="caution">
    <text evidence="2">The sequence shown here is derived from an EMBL/GenBank/DDBJ whole genome shotgun (WGS) entry which is preliminary data.</text>
</comment>
<name>A0A4U1YYA3_9VIBR</name>
<evidence type="ECO:0000313" key="2">
    <source>
        <dbReference type="EMBL" id="TKF26655.1"/>
    </source>
</evidence>
<feature type="transmembrane region" description="Helical" evidence="1">
    <location>
        <begin position="149"/>
        <end position="168"/>
    </location>
</feature>
<reference evidence="2 3" key="1">
    <citation type="submission" date="2019-04" db="EMBL/GenBank/DDBJ databases">
        <title>A reverse ecology approach based on a biological definition of microbial populations.</title>
        <authorList>
            <person name="Arevalo P."/>
            <person name="Vaninsberghe D."/>
            <person name="Elsherbini J."/>
            <person name="Gore J."/>
            <person name="Polz M."/>
        </authorList>
    </citation>
    <scope>NUCLEOTIDE SEQUENCE [LARGE SCALE GENOMIC DNA]</scope>
    <source>
        <strain evidence="2 3">10N.261.46.F4</strain>
    </source>
</reference>